<sequence>MEKKSNVGNGRSQSDDATGGFGANGMIKVREESDEFIIVQHRFYTNIATLVPHCSLVELHRVLHSTPTRRSCWEAFHDQLKATQQKRGEHPNDKVAFYEAPKEKVIRTITDGFDVSGAPDDGGYFGLGLYFTPEPFAINSVMSATADERGLRHVLLCRVILGAVEEVVRGSRQSQPSSHSFDSAVDNQNTPTRYIIWYSDAQTRVLPLYVMSIKVDFRTRGLSKEPGSRPTSPWTSIKDLISMLSRILPRSTMCQIRRLHNELMERKTTRQQLVRRIRHIAGDKILLCAIKSIRAKKAACSILASQKDGKS</sequence>
<feature type="domain" description="PARP catalytic" evidence="6">
    <location>
        <begin position="12"/>
        <end position="234"/>
    </location>
</feature>
<comment type="subcellular location">
    <subcellularLocation>
        <location evidence="1">Nucleus</location>
    </subcellularLocation>
</comment>
<protein>
    <recommendedName>
        <fullName evidence="10">Poly [ADP-ribose] polymerase</fullName>
    </recommendedName>
</protein>
<comment type="caution">
    <text evidence="8">The sequence shown here is derived from an EMBL/GenBank/DDBJ whole genome shotgun (WGS) entry which is preliminary data.</text>
</comment>
<evidence type="ECO:0008006" key="10">
    <source>
        <dbReference type="Google" id="ProtNLM"/>
    </source>
</evidence>
<dbReference type="PANTHER" id="PTHR32263">
    <property type="entry name" value="INACTIVE POLY [ADP-RIBOSE] POLYMERASE SRO4-RELATED"/>
    <property type="match status" value="1"/>
</dbReference>
<proteinExistence type="predicted"/>
<keyword evidence="4" id="KW-0539">Nucleus</keyword>
<name>A0A4V4H854_MUSBA</name>
<evidence type="ECO:0000256" key="4">
    <source>
        <dbReference type="ARBA" id="ARBA00023242"/>
    </source>
</evidence>
<reference evidence="8 9" key="1">
    <citation type="journal article" date="2019" name="Nat. Plants">
        <title>Genome sequencing of Musa balbisiana reveals subgenome evolution and function divergence in polyploid bananas.</title>
        <authorList>
            <person name="Yao X."/>
        </authorList>
    </citation>
    <scope>NUCLEOTIDE SEQUENCE [LARGE SCALE GENOMIC DNA]</scope>
    <source>
        <strain evidence="9">cv. DH-PKW</strain>
        <tissue evidence="8">Leaves</tissue>
    </source>
</reference>
<evidence type="ECO:0000259" key="6">
    <source>
        <dbReference type="PROSITE" id="PS51059"/>
    </source>
</evidence>
<dbReference type="PROSITE" id="PS51879">
    <property type="entry name" value="RST"/>
    <property type="match status" value="1"/>
</dbReference>
<gene>
    <name evidence="8" type="ORF">C4D60_Mb05t14110</name>
</gene>
<dbReference type="PROSITE" id="PS51059">
    <property type="entry name" value="PARP_CATALYTIC"/>
    <property type="match status" value="1"/>
</dbReference>
<dbReference type="PANTHER" id="PTHR32263:SF12">
    <property type="entry name" value="INACTIVE POLY [ADP-RIBOSE] POLYMERASE SRO4-RELATED"/>
    <property type="match status" value="1"/>
</dbReference>
<dbReference type="GO" id="GO:0005634">
    <property type="term" value="C:nucleus"/>
    <property type="evidence" value="ECO:0007669"/>
    <property type="project" value="UniProtKB-SubCell"/>
</dbReference>
<dbReference type="EMBL" id="PYDT01000003">
    <property type="protein sequence ID" value="THU66435.1"/>
    <property type="molecule type" value="Genomic_DNA"/>
</dbReference>
<dbReference type="Gene3D" id="3.90.228.10">
    <property type="match status" value="1"/>
</dbReference>
<keyword evidence="2" id="KW-0217">Developmental protein</keyword>
<dbReference type="InterPro" id="IPR044964">
    <property type="entry name" value="RCD1/SRO1-5"/>
</dbReference>
<organism evidence="8 9">
    <name type="scientific">Musa balbisiana</name>
    <name type="common">Banana</name>
    <dbReference type="NCBI Taxonomy" id="52838"/>
    <lineage>
        <taxon>Eukaryota</taxon>
        <taxon>Viridiplantae</taxon>
        <taxon>Streptophyta</taxon>
        <taxon>Embryophyta</taxon>
        <taxon>Tracheophyta</taxon>
        <taxon>Spermatophyta</taxon>
        <taxon>Magnoliopsida</taxon>
        <taxon>Liliopsida</taxon>
        <taxon>Zingiberales</taxon>
        <taxon>Musaceae</taxon>
        <taxon>Musa</taxon>
    </lineage>
</organism>
<dbReference type="InterPro" id="IPR012317">
    <property type="entry name" value="Poly(ADP-ribose)pol_cat_dom"/>
</dbReference>
<feature type="domain" description="RST" evidence="7">
    <location>
        <begin position="228"/>
        <end position="299"/>
    </location>
</feature>
<feature type="region of interest" description="Disordered" evidence="5">
    <location>
        <begin position="1"/>
        <end position="23"/>
    </location>
</feature>
<dbReference type="Proteomes" id="UP000317650">
    <property type="component" value="Chromosome 5"/>
</dbReference>
<dbReference type="AlphaFoldDB" id="A0A4V4H854"/>
<evidence type="ECO:0000313" key="8">
    <source>
        <dbReference type="EMBL" id="THU66435.1"/>
    </source>
</evidence>
<dbReference type="InterPro" id="IPR022003">
    <property type="entry name" value="RST"/>
</dbReference>
<evidence type="ECO:0000256" key="3">
    <source>
        <dbReference type="ARBA" id="ARBA00023016"/>
    </source>
</evidence>
<evidence type="ECO:0000313" key="9">
    <source>
        <dbReference type="Proteomes" id="UP000317650"/>
    </source>
</evidence>
<accession>A0A4V4H854</accession>
<keyword evidence="9" id="KW-1185">Reference proteome</keyword>
<dbReference type="Pfam" id="PF12174">
    <property type="entry name" value="RST"/>
    <property type="match status" value="1"/>
</dbReference>
<evidence type="ECO:0000256" key="2">
    <source>
        <dbReference type="ARBA" id="ARBA00022473"/>
    </source>
</evidence>
<dbReference type="GO" id="GO:0003950">
    <property type="term" value="F:NAD+ poly-ADP-ribosyltransferase activity"/>
    <property type="evidence" value="ECO:0007669"/>
    <property type="project" value="InterPro"/>
</dbReference>
<feature type="compositionally biased region" description="Polar residues" evidence="5">
    <location>
        <begin position="1"/>
        <end position="16"/>
    </location>
</feature>
<evidence type="ECO:0000256" key="1">
    <source>
        <dbReference type="ARBA" id="ARBA00004123"/>
    </source>
</evidence>
<evidence type="ECO:0000256" key="5">
    <source>
        <dbReference type="SAM" id="MobiDB-lite"/>
    </source>
</evidence>
<evidence type="ECO:0000259" key="7">
    <source>
        <dbReference type="PROSITE" id="PS51879"/>
    </source>
</evidence>
<dbReference type="SUPFAM" id="SSF56399">
    <property type="entry name" value="ADP-ribosylation"/>
    <property type="match status" value="1"/>
</dbReference>
<dbReference type="STRING" id="52838.A0A4V4H854"/>
<keyword evidence="3" id="KW-0346">Stress response</keyword>